<sequence length="201" mass="22281">MKKIAIILLFFGIVLVSIGGVQLINTKKAQNQSLQEAQALLESSEKQYPSDAQSNQYDITDFNPEIGEKVGILHIPKLSEDLPIVEGTDEDELAVGVGHYKDSAFPTENDQIVLSGHRDTVFRRMGELELGDTLVVELPYGEFKYEIIQTEIVSADDKTVIRSTAPDEVLTLTTCYPFTFIGNAPDRYIITAIPTTQNSDE</sequence>
<dbReference type="CDD" id="cd05828">
    <property type="entry name" value="Sortase_D_1"/>
    <property type="match status" value="1"/>
</dbReference>
<dbReference type="Proteomes" id="UP001444625">
    <property type="component" value="Unassembled WGS sequence"/>
</dbReference>
<dbReference type="Gene3D" id="2.40.260.10">
    <property type="entry name" value="Sortase"/>
    <property type="match status" value="1"/>
</dbReference>
<dbReference type="RefSeq" id="WP_345826209.1">
    <property type="nucleotide sequence ID" value="NZ_JBDIML010000006.1"/>
</dbReference>
<dbReference type="SUPFAM" id="SSF63817">
    <property type="entry name" value="Sortase"/>
    <property type="match status" value="1"/>
</dbReference>
<dbReference type="NCBIfam" id="NF033746">
    <property type="entry name" value="class_D_sortase"/>
    <property type="match status" value="1"/>
</dbReference>
<reference evidence="2 3" key="1">
    <citation type="submission" date="2024-05" db="EMBL/GenBank/DDBJ databases">
        <authorList>
            <person name="Haq I."/>
            <person name="Ullah Z."/>
            <person name="Ahmad R."/>
            <person name="Li M."/>
            <person name="Tong Y."/>
        </authorList>
    </citation>
    <scope>NUCLEOTIDE SEQUENCE [LARGE SCALE GENOMIC DNA]</scope>
    <source>
        <strain evidence="2 3">16A2E</strain>
    </source>
</reference>
<evidence type="ECO:0000256" key="1">
    <source>
        <dbReference type="ARBA" id="ARBA00022801"/>
    </source>
</evidence>
<dbReference type="InterPro" id="IPR041999">
    <property type="entry name" value="Sortase_D_1"/>
</dbReference>
<gene>
    <name evidence="2" type="ORF">ABC228_16140</name>
</gene>
<dbReference type="InterPro" id="IPR053525">
    <property type="entry name" value="Sortase_D"/>
</dbReference>
<comment type="caution">
    <text evidence="2">The sequence shown here is derived from an EMBL/GenBank/DDBJ whole genome shotgun (WGS) entry which is preliminary data.</text>
</comment>
<accession>A0ABU9XL30</accession>
<dbReference type="EMBL" id="JBDIML010000006">
    <property type="protein sequence ID" value="MEN2768715.1"/>
    <property type="molecule type" value="Genomic_DNA"/>
</dbReference>
<protein>
    <submittedName>
        <fullName evidence="2">Class D sortase</fullName>
    </submittedName>
</protein>
<organism evidence="2 3">
    <name type="scientific">Ornithinibacillus xuwenensis</name>
    <dbReference type="NCBI Taxonomy" id="3144668"/>
    <lineage>
        <taxon>Bacteria</taxon>
        <taxon>Bacillati</taxon>
        <taxon>Bacillota</taxon>
        <taxon>Bacilli</taxon>
        <taxon>Bacillales</taxon>
        <taxon>Bacillaceae</taxon>
        <taxon>Ornithinibacillus</taxon>
    </lineage>
</organism>
<dbReference type="InterPro" id="IPR023365">
    <property type="entry name" value="Sortase_dom-sf"/>
</dbReference>
<evidence type="ECO:0000313" key="3">
    <source>
        <dbReference type="Proteomes" id="UP001444625"/>
    </source>
</evidence>
<name>A0ABU9XL30_9BACI</name>
<keyword evidence="3" id="KW-1185">Reference proteome</keyword>
<dbReference type="InterPro" id="IPR005754">
    <property type="entry name" value="Sortase"/>
</dbReference>
<proteinExistence type="predicted"/>
<dbReference type="Pfam" id="PF04203">
    <property type="entry name" value="Sortase"/>
    <property type="match status" value="1"/>
</dbReference>
<keyword evidence="1" id="KW-0378">Hydrolase</keyword>
<dbReference type="NCBIfam" id="TIGR01076">
    <property type="entry name" value="sortase_fam"/>
    <property type="match status" value="1"/>
</dbReference>
<evidence type="ECO:0000313" key="2">
    <source>
        <dbReference type="EMBL" id="MEN2768715.1"/>
    </source>
</evidence>